<feature type="binding site" evidence="8">
    <location>
        <position position="665"/>
    </location>
    <ligand>
        <name>phosphoenolpyruvate</name>
        <dbReference type="ChEBI" id="CHEBI:58702"/>
    </ligand>
</feature>
<feature type="binding site" evidence="8">
    <location>
        <position position="706"/>
    </location>
    <ligand>
        <name>phosphoenolpyruvate</name>
        <dbReference type="ChEBI" id="CHEBI:58702"/>
    </ligand>
</feature>
<reference evidence="11 12" key="1">
    <citation type="submission" date="2012-09" db="EMBL/GenBank/DDBJ databases">
        <title>Genome Sequence of alkane-degrading Bacterium Alcanivorax venustensis ISO4.</title>
        <authorList>
            <person name="Lai Q."/>
            <person name="Shao Z."/>
        </authorList>
    </citation>
    <scope>NUCLEOTIDE SEQUENCE [LARGE SCALE GENOMIC DNA]</scope>
    <source>
        <strain evidence="11 12">ISO4</strain>
    </source>
</reference>
<dbReference type="Pfam" id="PF00275">
    <property type="entry name" value="EPSP_synthase"/>
    <property type="match status" value="1"/>
</dbReference>
<feature type="binding site" evidence="8">
    <location>
        <position position="441"/>
    </location>
    <ligand>
        <name>phosphoenolpyruvate</name>
        <dbReference type="ChEBI" id="CHEBI:58702"/>
    </ligand>
</feature>
<name>A0ABS0AJJ2_9GAMM</name>
<comment type="subcellular location">
    <subcellularLocation>
        <location evidence="8">Cytoplasm</location>
    </subcellularLocation>
</comment>
<feature type="binding site" evidence="8">
    <location>
        <position position="345"/>
    </location>
    <ligand>
        <name>3-phosphoshikimate</name>
        <dbReference type="ChEBI" id="CHEBI:145989"/>
    </ligand>
</feature>
<keyword evidence="8" id="KW-0963">Cytoplasm</keyword>
<dbReference type="EMBL" id="ARXR01000035">
    <property type="protein sequence ID" value="MBF5054263.1"/>
    <property type="molecule type" value="Genomic_DNA"/>
</dbReference>
<dbReference type="HAMAP" id="MF_00210">
    <property type="entry name" value="EPSP_synth"/>
    <property type="match status" value="1"/>
</dbReference>
<dbReference type="Pfam" id="PF20463">
    <property type="entry name" value="PDH_C"/>
    <property type="match status" value="1"/>
</dbReference>
<dbReference type="InterPro" id="IPR008927">
    <property type="entry name" value="6-PGluconate_DH-like_C_sf"/>
</dbReference>
<dbReference type="PANTHER" id="PTHR21090">
    <property type="entry name" value="AROM/DEHYDROQUINATE SYNTHASE"/>
    <property type="match status" value="1"/>
</dbReference>
<feature type="active site" description="Proton acceptor" evidence="8">
    <location>
        <position position="634"/>
    </location>
</feature>
<dbReference type="PANTHER" id="PTHR21090:SF5">
    <property type="entry name" value="PENTAFUNCTIONAL AROM POLYPEPTIDE"/>
    <property type="match status" value="1"/>
</dbReference>
<dbReference type="NCBIfam" id="TIGR01356">
    <property type="entry name" value="aroA"/>
    <property type="match status" value="1"/>
</dbReference>
<feature type="binding site" evidence="8">
    <location>
        <position position="486"/>
    </location>
    <ligand>
        <name>3-phosphoshikimate</name>
        <dbReference type="ChEBI" id="CHEBI:145989"/>
    </ligand>
</feature>
<evidence type="ECO:0000256" key="2">
    <source>
        <dbReference type="ARBA" id="ARBA00009948"/>
    </source>
</evidence>
<dbReference type="PROSITE" id="PS51176">
    <property type="entry name" value="PDH_ADH"/>
    <property type="match status" value="1"/>
</dbReference>
<dbReference type="SUPFAM" id="SSF55205">
    <property type="entry name" value="EPT/RTPC-like"/>
    <property type="match status" value="1"/>
</dbReference>
<evidence type="ECO:0000256" key="5">
    <source>
        <dbReference type="ARBA" id="ARBA00023002"/>
    </source>
</evidence>
<comment type="subunit">
    <text evidence="8">Monomer.</text>
</comment>
<feature type="binding site" evidence="8">
    <location>
        <position position="340"/>
    </location>
    <ligand>
        <name>phosphoenolpyruvate</name>
        <dbReference type="ChEBI" id="CHEBI:58702"/>
    </ligand>
</feature>
<feature type="binding site" evidence="8">
    <location>
        <position position="340"/>
    </location>
    <ligand>
        <name>3-phosphoshikimate</name>
        <dbReference type="ChEBI" id="CHEBI:145989"/>
    </ligand>
</feature>
<evidence type="ECO:0000256" key="6">
    <source>
        <dbReference type="ARBA" id="ARBA00023141"/>
    </source>
</evidence>
<accession>A0ABS0AJJ2</accession>
<proteinExistence type="inferred from homology"/>
<dbReference type="SUPFAM" id="SSF51735">
    <property type="entry name" value="NAD(P)-binding Rossmann-fold domains"/>
    <property type="match status" value="1"/>
</dbReference>
<dbReference type="Gene3D" id="3.40.50.720">
    <property type="entry name" value="NAD(P)-binding Rossmann-like Domain"/>
    <property type="match status" value="1"/>
</dbReference>
<evidence type="ECO:0000313" key="12">
    <source>
        <dbReference type="Proteomes" id="UP000644441"/>
    </source>
</evidence>
<keyword evidence="5" id="KW-0560">Oxidoreductase</keyword>
<dbReference type="InterPro" id="IPR046826">
    <property type="entry name" value="PDH_N"/>
</dbReference>
<comment type="pathway">
    <text evidence="1 8">Metabolic intermediate biosynthesis; chorismate biosynthesis; chorismate from D-erythrose 4-phosphate and phosphoenolpyruvate: step 6/7.</text>
</comment>
<dbReference type="PROSITE" id="PS00104">
    <property type="entry name" value="EPSP_SYNTHASE_1"/>
    <property type="match status" value="1"/>
</dbReference>
<feature type="binding site" evidence="8">
    <location>
        <position position="634"/>
    </location>
    <ligand>
        <name>3-phosphoshikimate</name>
        <dbReference type="ChEBI" id="CHEBI:145989"/>
    </ligand>
</feature>
<dbReference type="InterPro" id="IPR036968">
    <property type="entry name" value="Enolpyruvate_Tfrase_sf"/>
</dbReference>
<dbReference type="EC" id="2.5.1.19" evidence="8"/>
<dbReference type="PROSITE" id="PS00885">
    <property type="entry name" value="EPSP_SYNTHASE_2"/>
    <property type="match status" value="1"/>
</dbReference>
<dbReference type="Proteomes" id="UP000644441">
    <property type="component" value="Unassembled WGS sequence"/>
</dbReference>
<evidence type="ECO:0000256" key="9">
    <source>
        <dbReference type="SAM" id="MobiDB-lite"/>
    </source>
</evidence>
<feature type="binding site" evidence="8">
    <location>
        <position position="488"/>
    </location>
    <ligand>
        <name>phosphoenolpyruvate</name>
        <dbReference type="ChEBI" id="CHEBI:58702"/>
    </ligand>
</feature>
<feature type="region of interest" description="Disordered" evidence="9">
    <location>
        <begin position="304"/>
        <end position="329"/>
    </location>
</feature>
<dbReference type="InterPro" id="IPR036291">
    <property type="entry name" value="NAD(P)-bd_dom_sf"/>
</dbReference>
<dbReference type="InterPro" id="IPR023193">
    <property type="entry name" value="EPSP_synthase_CS"/>
</dbReference>
<dbReference type="InterPro" id="IPR003099">
    <property type="entry name" value="Prephen_DH"/>
</dbReference>
<dbReference type="CDD" id="cd01556">
    <property type="entry name" value="EPSP_synthase"/>
    <property type="match status" value="1"/>
</dbReference>
<keyword evidence="12" id="KW-1185">Reference proteome</keyword>
<dbReference type="InterPro" id="IPR046825">
    <property type="entry name" value="PDH_C"/>
</dbReference>
<dbReference type="InterPro" id="IPR001986">
    <property type="entry name" value="Enolpyruvate_Tfrase_dom"/>
</dbReference>
<dbReference type="Pfam" id="PF02153">
    <property type="entry name" value="PDH_N"/>
    <property type="match status" value="1"/>
</dbReference>
<dbReference type="SUPFAM" id="SSF48179">
    <property type="entry name" value="6-phosphogluconate dehydrogenase C-terminal domain-like"/>
    <property type="match status" value="1"/>
</dbReference>
<evidence type="ECO:0000256" key="8">
    <source>
        <dbReference type="HAMAP-Rule" id="MF_00210"/>
    </source>
</evidence>
<comment type="catalytic activity">
    <reaction evidence="7">
        <text>3-phosphoshikimate + phosphoenolpyruvate = 5-O-(1-carboxyvinyl)-3-phosphoshikimate + phosphate</text>
        <dbReference type="Rhea" id="RHEA:21256"/>
        <dbReference type="ChEBI" id="CHEBI:43474"/>
        <dbReference type="ChEBI" id="CHEBI:57701"/>
        <dbReference type="ChEBI" id="CHEBI:58702"/>
        <dbReference type="ChEBI" id="CHEBI:145989"/>
        <dbReference type="EC" id="2.5.1.19"/>
    </reaction>
    <physiologicalReaction direction="left-to-right" evidence="7">
        <dbReference type="Rhea" id="RHEA:21257"/>
    </physiologicalReaction>
</comment>
<evidence type="ECO:0000256" key="1">
    <source>
        <dbReference type="ARBA" id="ARBA00004811"/>
    </source>
</evidence>
<organism evidence="11 12">
    <name type="scientific">Alloalcanivorax venustensis ISO4</name>
    <dbReference type="NCBI Taxonomy" id="1177184"/>
    <lineage>
        <taxon>Bacteria</taxon>
        <taxon>Pseudomonadati</taxon>
        <taxon>Pseudomonadota</taxon>
        <taxon>Gammaproteobacteria</taxon>
        <taxon>Oceanospirillales</taxon>
        <taxon>Alcanivoracaceae</taxon>
        <taxon>Alloalcanivorax</taxon>
    </lineage>
</organism>
<feature type="domain" description="Prephenate/arogenate dehydrogenase" evidence="10">
    <location>
        <begin position="13"/>
        <end position="301"/>
    </location>
</feature>
<feature type="binding site" evidence="8">
    <location>
        <position position="488"/>
    </location>
    <ligand>
        <name>3-phosphoshikimate</name>
        <dbReference type="ChEBI" id="CHEBI:145989"/>
    </ligand>
</feature>
<feature type="binding site" evidence="8">
    <location>
        <position position="661"/>
    </location>
    <ligand>
        <name>3-phosphoshikimate</name>
        <dbReference type="ChEBI" id="CHEBI:145989"/>
    </ligand>
</feature>
<dbReference type="InterPro" id="IPR013792">
    <property type="entry name" value="RNA3'P_cycl/enolpyr_Trfase_a/b"/>
</dbReference>
<comment type="caution">
    <text evidence="8">Lacks conserved residue(s) required for the propagation of feature annotation.</text>
</comment>
<dbReference type="Gene3D" id="1.10.3660.10">
    <property type="entry name" value="6-phosphogluconate dehydrogenase C-terminal like domain"/>
    <property type="match status" value="1"/>
</dbReference>
<feature type="binding site" evidence="8">
    <location>
        <position position="341"/>
    </location>
    <ligand>
        <name>3-phosphoshikimate</name>
        <dbReference type="ChEBI" id="CHEBI:145989"/>
    </ligand>
</feature>
<feature type="binding site" evidence="8">
    <location>
        <position position="413"/>
    </location>
    <ligand>
        <name>phosphoenolpyruvate</name>
        <dbReference type="ChEBI" id="CHEBI:58702"/>
    </ligand>
</feature>
<gene>
    <name evidence="8" type="primary">aroA</name>
    <name evidence="11" type="ORF">ISO4_02865</name>
</gene>
<comment type="similarity">
    <text evidence="2 8">Belongs to the EPSP synthase family.</text>
</comment>
<evidence type="ECO:0000259" key="10">
    <source>
        <dbReference type="PROSITE" id="PS51176"/>
    </source>
</evidence>
<dbReference type="Gene3D" id="3.65.10.10">
    <property type="entry name" value="Enolpyruvate transferase domain"/>
    <property type="match status" value="2"/>
</dbReference>
<dbReference type="GO" id="GO:0003866">
    <property type="term" value="F:3-phosphoshikimate 1-carboxyvinyltransferase activity"/>
    <property type="evidence" value="ECO:0007669"/>
    <property type="project" value="UniProtKB-EC"/>
</dbReference>
<evidence type="ECO:0000256" key="3">
    <source>
        <dbReference type="ARBA" id="ARBA00022605"/>
    </source>
</evidence>
<comment type="function">
    <text evidence="8">Catalyzes the transfer of the enolpyruvyl moiety of phosphoenolpyruvate (PEP) to the 5-hydroxyl of shikimate-3-phosphate (S3P) to produce enolpyruvyl shikimate-3-phosphate and inorganic phosphate.</text>
</comment>
<dbReference type="NCBIfam" id="NF011381">
    <property type="entry name" value="PRK14806.1"/>
    <property type="match status" value="1"/>
</dbReference>
<sequence>MPLMSAPRPPLFQRVAIIGLGLIGGSLAAAIREQGLARTVVAGSRSTRTLEQGLALGLIDEGSQDLAVAVRGADLVFVATPVSSMGAVLKALRPGLAERAIVTDGGSVKGAVIAEARRALGDHFPRFVPGHPIAGKEKSGVEAADAGLYRQHRVILTPTPDTDPSATARVSALWAAVGAEVLEMAPDHHDRVLAETSHLPHLLAFSLVDTLARQGDSTEIFRYAAGGFRDFTRIASSDPVMWHDIFRENRDAVLEALALFRDGIDRFQNAIEHNDDEALMGVMTRANAARAHFLAMNERTSYTRARHSDDETGMTQQSNPTFLARPGGRLNGRLRVPGDKSMSHRAIMLASLAEGTTTVEGFLEGEDALATLQAFRDMGVLIEGPHHGQVIVHGVGLHGLKAPGKPLYMGNSGTSMRLLTGLLAGQAFDTELTGDESLSKRPMERVAGPLREMGARIDTGEGGRPPVRIHGGQTLKGIHYPLPMASAQVKSAVLLAGLYAEGETSVTEPAPTRDHTERMLGGFGVPVRRDGATSTVAGGARLAAGPLDVPADISSAAFFLVGASIAEGSELTLPHVGVNPTRTGVIDILKLMGADIRLENPRDSGGEPVADLVVRSAPLKGIEIPRELVPLAIDEFPAIFIAAACAQGETVLRGAEELRVKESDRIQVMADGLAALGVEHEVYEDGIRIVGGPFGGGEVDSHGDHRIAMSFAMAALRASAPITIRRCANVATSFPGFAELARGAGLDLEVHASKENE</sequence>
<evidence type="ECO:0000313" key="11">
    <source>
        <dbReference type="EMBL" id="MBF5054263.1"/>
    </source>
</evidence>
<evidence type="ECO:0000256" key="4">
    <source>
        <dbReference type="ARBA" id="ARBA00022679"/>
    </source>
</evidence>
<keyword evidence="4 8" id="KW-0808">Transferase</keyword>
<evidence type="ECO:0000256" key="7">
    <source>
        <dbReference type="ARBA" id="ARBA00044633"/>
    </source>
</evidence>
<dbReference type="InterPro" id="IPR006264">
    <property type="entry name" value="EPSP_synthase"/>
</dbReference>
<keyword evidence="6 8" id="KW-0057">Aromatic amino acid biosynthesis</keyword>
<protein>
    <recommendedName>
        <fullName evidence="8">3-phosphoshikimate 1-carboxyvinyltransferase</fullName>
        <ecNumber evidence="8">2.5.1.19</ecNumber>
    </recommendedName>
    <alternativeName>
        <fullName evidence="8">5-enolpyruvylshikimate-3-phosphate synthase</fullName>
        <shortName evidence="8">EPSP synthase</shortName>
        <shortName evidence="8">EPSPS</shortName>
    </alternativeName>
</protein>
<comment type="caution">
    <text evidence="11">The sequence shown here is derived from an EMBL/GenBank/DDBJ whole genome shotgun (WGS) entry which is preliminary data.</text>
</comment>
<keyword evidence="3 8" id="KW-0028">Amino-acid biosynthesis</keyword>